<keyword evidence="4" id="KW-1185">Reference proteome</keyword>
<feature type="transmembrane region" description="Helical" evidence="1">
    <location>
        <begin position="90"/>
        <end position="110"/>
    </location>
</feature>
<feature type="signal peptide" evidence="2">
    <location>
        <begin position="1"/>
        <end position="20"/>
    </location>
</feature>
<evidence type="ECO:0000313" key="3">
    <source>
        <dbReference type="EMBL" id="CBJ33411.1"/>
    </source>
</evidence>
<gene>
    <name evidence="3" type="ORF">Esi_0476_0011</name>
</gene>
<keyword evidence="1" id="KW-1133">Transmembrane helix</keyword>
<reference evidence="3 4" key="1">
    <citation type="journal article" date="2010" name="Nature">
        <title>The Ectocarpus genome and the independent evolution of multicellularity in brown algae.</title>
        <authorList>
            <person name="Cock J.M."/>
            <person name="Sterck L."/>
            <person name="Rouze P."/>
            <person name="Scornet D."/>
            <person name="Allen A.E."/>
            <person name="Amoutzias G."/>
            <person name="Anthouard V."/>
            <person name="Artiguenave F."/>
            <person name="Aury J.M."/>
            <person name="Badger J.H."/>
            <person name="Beszteri B."/>
            <person name="Billiau K."/>
            <person name="Bonnet E."/>
            <person name="Bothwell J.H."/>
            <person name="Bowler C."/>
            <person name="Boyen C."/>
            <person name="Brownlee C."/>
            <person name="Carrano C.J."/>
            <person name="Charrier B."/>
            <person name="Cho G.Y."/>
            <person name="Coelho S.M."/>
            <person name="Collen J."/>
            <person name="Corre E."/>
            <person name="Da Silva C."/>
            <person name="Delage L."/>
            <person name="Delaroque N."/>
            <person name="Dittami S.M."/>
            <person name="Doulbeau S."/>
            <person name="Elias M."/>
            <person name="Farnham G."/>
            <person name="Gachon C.M."/>
            <person name="Gschloessl B."/>
            <person name="Heesch S."/>
            <person name="Jabbari K."/>
            <person name="Jubin C."/>
            <person name="Kawai H."/>
            <person name="Kimura K."/>
            <person name="Kloareg B."/>
            <person name="Kupper F.C."/>
            <person name="Lang D."/>
            <person name="Le Bail A."/>
            <person name="Leblanc C."/>
            <person name="Lerouge P."/>
            <person name="Lohr M."/>
            <person name="Lopez P.J."/>
            <person name="Martens C."/>
            <person name="Maumus F."/>
            <person name="Michel G."/>
            <person name="Miranda-Saavedra D."/>
            <person name="Morales J."/>
            <person name="Moreau H."/>
            <person name="Motomura T."/>
            <person name="Nagasato C."/>
            <person name="Napoli C.A."/>
            <person name="Nelson D.R."/>
            <person name="Nyvall-Collen P."/>
            <person name="Peters A.F."/>
            <person name="Pommier C."/>
            <person name="Potin P."/>
            <person name="Poulain J."/>
            <person name="Quesneville H."/>
            <person name="Read B."/>
            <person name="Rensing S.A."/>
            <person name="Ritter A."/>
            <person name="Rousvoal S."/>
            <person name="Samanta M."/>
            <person name="Samson G."/>
            <person name="Schroeder D.C."/>
            <person name="Segurens B."/>
            <person name="Strittmatter M."/>
            <person name="Tonon T."/>
            <person name="Tregear J.W."/>
            <person name="Valentin K."/>
            <person name="von Dassow P."/>
            <person name="Yamagishi T."/>
            <person name="Van de Peer Y."/>
            <person name="Wincker P."/>
        </authorList>
    </citation>
    <scope>NUCLEOTIDE SEQUENCE [LARGE SCALE GENOMIC DNA]</scope>
    <source>
        <strain evidence="4">Ec32 / CCAP1310/4</strain>
    </source>
</reference>
<keyword evidence="1" id="KW-0812">Transmembrane</keyword>
<name>D7G2H7_ECTSI</name>
<evidence type="ECO:0000256" key="2">
    <source>
        <dbReference type="SAM" id="SignalP"/>
    </source>
</evidence>
<proteinExistence type="predicted"/>
<protein>
    <recommendedName>
        <fullName evidence="5">PSII 6.1 kDa protein</fullName>
    </recommendedName>
</protein>
<dbReference type="Proteomes" id="UP000002630">
    <property type="component" value="Linkage Group LG18"/>
</dbReference>
<evidence type="ECO:0000313" key="4">
    <source>
        <dbReference type="Proteomes" id="UP000002630"/>
    </source>
</evidence>
<evidence type="ECO:0008006" key="5">
    <source>
        <dbReference type="Google" id="ProtNLM"/>
    </source>
</evidence>
<dbReference type="InParanoid" id="D7G2H7"/>
<dbReference type="EMBL" id="FN649743">
    <property type="protein sequence ID" value="CBJ33411.1"/>
    <property type="molecule type" value="Genomic_DNA"/>
</dbReference>
<dbReference type="AlphaFoldDB" id="D7G2H7"/>
<accession>D7G2H7</accession>
<organism evidence="3 4">
    <name type="scientific">Ectocarpus siliculosus</name>
    <name type="common">Brown alga</name>
    <name type="synonym">Conferva siliculosa</name>
    <dbReference type="NCBI Taxonomy" id="2880"/>
    <lineage>
        <taxon>Eukaryota</taxon>
        <taxon>Sar</taxon>
        <taxon>Stramenopiles</taxon>
        <taxon>Ochrophyta</taxon>
        <taxon>PX clade</taxon>
        <taxon>Phaeophyceae</taxon>
        <taxon>Ectocarpales</taxon>
        <taxon>Ectocarpaceae</taxon>
        <taxon>Ectocarpus</taxon>
    </lineage>
</organism>
<feature type="chain" id="PRO_5003095686" description="PSII 6.1 kDa protein" evidence="2">
    <location>
        <begin position="21"/>
        <end position="127"/>
    </location>
</feature>
<dbReference type="EMBL" id="FN648681">
    <property type="protein sequence ID" value="CBJ33411.1"/>
    <property type="molecule type" value="Genomic_DNA"/>
</dbReference>
<keyword evidence="1" id="KW-0472">Membrane</keyword>
<evidence type="ECO:0000256" key="1">
    <source>
        <dbReference type="SAM" id="Phobius"/>
    </source>
</evidence>
<keyword evidence="2" id="KW-0732">Signal</keyword>
<dbReference type="OrthoDB" id="40270at2759"/>
<sequence>MAFKAFAVLVALCLVSLASGFVAPTAVARNVAMKQAVQMSAKSSLPAAAVPAAALGAAAAVCSPLASFAADPSSALAQLPTELLADNGTATLAIVVGMFIPCSFLITLYFGTEQKKKGVIEGQEMNK</sequence>